<dbReference type="AlphaFoldDB" id="C5LNE0"/>
<accession>C5LNE0</accession>
<evidence type="ECO:0008006" key="3">
    <source>
        <dbReference type="Google" id="ProtNLM"/>
    </source>
</evidence>
<dbReference type="InterPro" id="IPR011009">
    <property type="entry name" value="Kinase-like_dom_sf"/>
</dbReference>
<dbReference type="SUPFAM" id="SSF56112">
    <property type="entry name" value="Protein kinase-like (PK-like)"/>
    <property type="match status" value="1"/>
</dbReference>
<proteinExistence type="predicted"/>
<dbReference type="Proteomes" id="UP000007800">
    <property type="component" value="Unassembled WGS sequence"/>
</dbReference>
<dbReference type="GeneID" id="9040335"/>
<gene>
    <name evidence="1" type="ORF">Pmar_PMAR016481</name>
</gene>
<evidence type="ECO:0000313" key="2">
    <source>
        <dbReference type="Proteomes" id="UP000007800"/>
    </source>
</evidence>
<dbReference type="EMBL" id="GG683771">
    <property type="protein sequence ID" value="EER01752.1"/>
    <property type="molecule type" value="Genomic_DNA"/>
</dbReference>
<dbReference type="Gene3D" id="3.30.200.20">
    <property type="entry name" value="Phosphorylase Kinase, domain 1"/>
    <property type="match status" value="1"/>
</dbReference>
<protein>
    <recommendedName>
        <fullName evidence="3">Protein kinase domain-containing protein</fullName>
    </recommendedName>
</protein>
<dbReference type="InParanoid" id="C5LNE0"/>
<reference evidence="1 2" key="1">
    <citation type="submission" date="2008-07" db="EMBL/GenBank/DDBJ databases">
        <authorList>
            <person name="El-Sayed N."/>
            <person name="Caler E."/>
            <person name="Inman J."/>
            <person name="Amedeo P."/>
            <person name="Hass B."/>
            <person name="Wortman J."/>
        </authorList>
    </citation>
    <scope>NUCLEOTIDE SEQUENCE [LARGE SCALE GENOMIC DNA]</scope>
    <source>
        <strain evidence="2">ATCC 50983 / TXsc</strain>
    </source>
</reference>
<dbReference type="OrthoDB" id="1595149at2759"/>
<name>C5LNE0_PERM5</name>
<organism evidence="2">
    <name type="scientific">Perkinsus marinus (strain ATCC 50983 / TXsc)</name>
    <dbReference type="NCBI Taxonomy" id="423536"/>
    <lineage>
        <taxon>Eukaryota</taxon>
        <taxon>Sar</taxon>
        <taxon>Alveolata</taxon>
        <taxon>Perkinsozoa</taxon>
        <taxon>Perkinsea</taxon>
        <taxon>Perkinsida</taxon>
        <taxon>Perkinsidae</taxon>
        <taxon>Perkinsus</taxon>
    </lineage>
</organism>
<sequence length="63" mass="6714">MTGQSVNHVVIISSNGYTVCDRRQVGACRVGDYFVLNTLGVGTFGKVKLAEQVVTKEKVVLAG</sequence>
<keyword evidence="2" id="KW-1185">Reference proteome</keyword>
<evidence type="ECO:0000313" key="1">
    <source>
        <dbReference type="EMBL" id="EER01752.1"/>
    </source>
</evidence>
<dbReference type="RefSeq" id="XP_002769034.1">
    <property type="nucleotide sequence ID" value="XM_002768988.1"/>
</dbReference>